<evidence type="ECO:0000256" key="8">
    <source>
        <dbReference type="SAM" id="Phobius"/>
    </source>
</evidence>
<dbReference type="EMBL" id="MPZV01000002">
    <property type="protein sequence ID" value="OOY24788.1"/>
    <property type="molecule type" value="Genomic_DNA"/>
</dbReference>
<feature type="transmembrane region" description="Helical" evidence="8">
    <location>
        <begin position="207"/>
        <end position="226"/>
    </location>
</feature>
<feature type="transmembrane region" description="Helical" evidence="8">
    <location>
        <begin position="157"/>
        <end position="179"/>
    </location>
</feature>
<evidence type="ECO:0000256" key="5">
    <source>
        <dbReference type="ARBA" id="ARBA00022692"/>
    </source>
</evidence>
<name>A0ABX3MYR8_9RHOB</name>
<dbReference type="Pfam" id="PF02653">
    <property type="entry name" value="BPD_transp_2"/>
    <property type="match status" value="1"/>
</dbReference>
<keyword evidence="2" id="KW-0813">Transport</keyword>
<keyword evidence="7 8" id="KW-0472">Membrane</keyword>
<keyword evidence="10" id="KW-1185">Reference proteome</keyword>
<proteinExistence type="predicted"/>
<comment type="caution">
    <text evidence="9">The sequence shown here is derived from an EMBL/GenBank/DDBJ whole genome shotgun (WGS) entry which is preliminary data.</text>
</comment>
<keyword evidence="4" id="KW-0997">Cell inner membrane</keyword>
<evidence type="ECO:0000313" key="10">
    <source>
        <dbReference type="Proteomes" id="UP000190787"/>
    </source>
</evidence>
<feature type="transmembrane region" description="Helical" evidence="8">
    <location>
        <begin position="263"/>
        <end position="283"/>
    </location>
</feature>
<keyword evidence="6 8" id="KW-1133">Transmembrane helix</keyword>
<dbReference type="Proteomes" id="UP000190787">
    <property type="component" value="Unassembled WGS sequence"/>
</dbReference>
<feature type="transmembrane region" description="Helical" evidence="8">
    <location>
        <begin position="30"/>
        <end position="50"/>
    </location>
</feature>
<evidence type="ECO:0000256" key="2">
    <source>
        <dbReference type="ARBA" id="ARBA00022448"/>
    </source>
</evidence>
<evidence type="ECO:0000313" key="9">
    <source>
        <dbReference type="EMBL" id="OOY24788.1"/>
    </source>
</evidence>
<evidence type="ECO:0000256" key="1">
    <source>
        <dbReference type="ARBA" id="ARBA00004651"/>
    </source>
</evidence>
<evidence type="ECO:0000256" key="7">
    <source>
        <dbReference type="ARBA" id="ARBA00023136"/>
    </source>
</evidence>
<accession>A0ABX3MYR8</accession>
<evidence type="ECO:0000256" key="4">
    <source>
        <dbReference type="ARBA" id="ARBA00022519"/>
    </source>
</evidence>
<evidence type="ECO:0000256" key="6">
    <source>
        <dbReference type="ARBA" id="ARBA00022989"/>
    </source>
</evidence>
<protein>
    <submittedName>
        <fullName evidence="9">ABC transporter permease</fullName>
    </submittedName>
</protein>
<feature type="transmembrane region" description="Helical" evidence="8">
    <location>
        <begin position="57"/>
        <end position="77"/>
    </location>
</feature>
<keyword evidence="3" id="KW-1003">Cell membrane</keyword>
<keyword evidence="5 8" id="KW-0812">Transmembrane</keyword>
<comment type="subcellular location">
    <subcellularLocation>
        <location evidence="1">Cell membrane</location>
        <topology evidence="1">Multi-pass membrane protein</topology>
    </subcellularLocation>
</comment>
<organism evidence="9 10">
    <name type="scientific">Thioclava sediminum</name>
    <dbReference type="NCBI Taxonomy" id="1915319"/>
    <lineage>
        <taxon>Bacteria</taxon>
        <taxon>Pseudomonadati</taxon>
        <taxon>Pseudomonadota</taxon>
        <taxon>Alphaproteobacteria</taxon>
        <taxon>Rhodobacterales</taxon>
        <taxon>Paracoccaceae</taxon>
        <taxon>Thioclava</taxon>
    </lineage>
</organism>
<feature type="transmembrane region" description="Helical" evidence="8">
    <location>
        <begin position="238"/>
        <end position="256"/>
    </location>
</feature>
<dbReference type="InterPro" id="IPR001851">
    <property type="entry name" value="ABC_transp_permease"/>
</dbReference>
<feature type="transmembrane region" description="Helical" evidence="8">
    <location>
        <begin position="289"/>
        <end position="307"/>
    </location>
</feature>
<reference evidence="9 10" key="1">
    <citation type="submission" date="2016-11" db="EMBL/GenBank/DDBJ databases">
        <title>A multilocus sequence analysis scheme for characterization of bacteria in the genus Thioclava.</title>
        <authorList>
            <person name="Liu Y."/>
            <person name="Shao Z."/>
        </authorList>
    </citation>
    <scope>NUCLEOTIDE SEQUENCE [LARGE SCALE GENOMIC DNA]</scope>
    <source>
        <strain evidence="9 10">TAW-CT134</strain>
    </source>
</reference>
<dbReference type="PANTHER" id="PTHR32196:SF21">
    <property type="entry name" value="ABC TRANSPORTER PERMEASE PROTEIN YPHD-RELATED"/>
    <property type="match status" value="1"/>
</dbReference>
<evidence type="ECO:0000256" key="3">
    <source>
        <dbReference type="ARBA" id="ARBA00022475"/>
    </source>
</evidence>
<dbReference type="CDD" id="cd06579">
    <property type="entry name" value="TM_PBP1_transp_AraH_like"/>
    <property type="match status" value="1"/>
</dbReference>
<gene>
    <name evidence="9" type="ORF">BMI91_07305</name>
</gene>
<feature type="transmembrane region" description="Helical" evidence="8">
    <location>
        <begin position="89"/>
        <end position="114"/>
    </location>
</feature>
<dbReference type="PANTHER" id="PTHR32196">
    <property type="entry name" value="ABC TRANSPORTER PERMEASE PROTEIN YPHD-RELATED-RELATED"/>
    <property type="match status" value="1"/>
</dbReference>
<feature type="transmembrane region" description="Helical" evidence="8">
    <location>
        <begin position="126"/>
        <end position="145"/>
    </location>
</feature>
<sequence length="313" mass="31989">MLAVSCVLVLIAMTALRPSMFLSSYNFESMAFFMPELGILSIAMMIAMLTGGIDLSIVGVANLAGITAGTLFGAMAGDGGSGALGLGPVTLGVSAALIVGLLAGLLNGFLISVLKITPILATLGTGQVFIGMCLVLTGGPAIVGFPPGWNAIGNGKLVGIPVPLVIFVLVCIALSLLLARTSFGLRLKLIGTNPKAAVYAGVKRGQMILYSYMLTGMLAAMAGILLSARTNAAKSDYGASYLLQAVLIAVLGGTNPAGGRGNVLGVALALISLTLLSSGFQMMRVSNHLIDFVWGAFLIGVIALNSWRRRKGA</sequence>